<dbReference type="GO" id="GO:0016301">
    <property type="term" value="F:kinase activity"/>
    <property type="evidence" value="ECO:0007669"/>
    <property type="project" value="UniProtKB-KW"/>
</dbReference>
<keyword evidence="2" id="KW-0418">Kinase</keyword>
<reference evidence="2 3" key="1">
    <citation type="submission" date="2016-10" db="EMBL/GenBank/DDBJ databases">
        <authorList>
            <person name="de Groot N.N."/>
        </authorList>
    </citation>
    <scope>NUCLEOTIDE SEQUENCE [LARGE SCALE GENOMIC DNA]</scope>
    <source>
        <strain evidence="2 3">DSM 23126</strain>
    </source>
</reference>
<organism evidence="2 3">
    <name type="scientific">Marinococcus luteus</name>
    <dbReference type="NCBI Taxonomy" id="1122204"/>
    <lineage>
        <taxon>Bacteria</taxon>
        <taxon>Bacillati</taxon>
        <taxon>Bacillota</taxon>
        <taxon>Bacilli</taxon>
        <taxon>Bacillales</taxon>
        <taxon>Bacillaceae</taxon>
        <taxon>Marinococcus</taxon>
    </lineage>
</organism>
<dbReference type="InterPro" id="IPR014916">
    <property type="entry name" value="KapB"/>
</dbReference>
<dbReference type="OrthoDB" id="2407789at2"/>
<dbReference type="InterPro" id="IPR038080">
    <property type="entry name" value="KapB_sf"/>
</dbReference>
<dbReference type="Gene3D" id="2.30.30.430">
    <property type="entry name" value="Kinase associated protein B domain"/>
    <property type="match status" value="1"/>
</dbReference>
<dbReference type="SMART" id="SM01298">
    <property type="entry name" value="KapB"/>
    <property type="match status" value="1"/>
</dbReference>
<dbReference type="STRING" id="1122204.SAMN05421781_0643"/>
<dbReference type="SUPFAM" id="SSF141251">
    <property type="entry name" value="Kinase-associated protein B-like"/>
    <property type="match status" value="1"/>
</dbReference>
<keyword evidence="1" id="KW-0175">Coiled coil</keyword>
<dbReference type="AlphaFoldDB" id="A0A1H2R8E9"/>
<dbReference type="Pfam" id="PF08810">
    <property type="entry name" value="KapB"/>
    <property type="match status" value="1"/>
</dbReference>
<dbReference type="Proteomes" id="UP000199488">
    <property type="component" value="Unassembled WGS sequence"/>
</dbReference>
<protein>
    <submittedName>
        <fullName evidence="2">Kinase-associated protein B</fullName>
    </submittedName>
</protein>
<evidence type="ECO:0000256" key="1">
    <source>
        <dbReference type="SAM" id="Coils"/>
    </source>
</evidence>
<gene>
    <name evidence="2" type="ORF">SAMN05421781_0643</name>
</gene>
<keyword evidence="3" id="KW-1185">Reference proteome</keyword>
<feature type="coiled-coil region" evidence="1">
    <location>
        <begin position="83"/>
        <end position="110"/>
    </location>
</feature>
<dbReference type="EMBL" id="FNNC01000001">
    <property type="protein sequence ID" value="SDW15677.1"/>
    <property type="molecule type" value="Genomic_DNA"/>
</dbReference>
<dbReference type="RefSeq" id="WP_091611056.1">
    <property type="nucleotide sequence ID" value="NZ_FNNC01000001.1"/>
</dbReference>
<name>A0A1H2R8E9_9BACI</name>
<keyword evidence="2" id="KW-0808">Transferase</keyword>
<sequence>MEQYRFPYKSGVYVGIPVKENPEQWLMEVQIVLEHPRQGDLHQPKKTNVPIFHERRALAEKEKIWVQKKAVKPLETVPDMTYKESLRQAFDAYEQELESKEDEFSQKSLKTLHAVKADYERQKLL</sequence>
<accession>A0A1H2R8E9</accession>
<evidence type="ECO:0000313" key="2">
    <source>
        <dbReference type="EMBL" id="SDW15677.1"/>
    </source>
</evidence>
<evidence type="ECO:0000313" key="3">
    <source>
        <dbReference type="Proteomes" id="UP000199488"/>
    </source>
</evidence>
<proteinExistence type="predicted"/>